<reference evidence="1 2" key="1">
    <citation type="journal article" date="2017" name="Poromechanics V (2013)">
        <title>Genomic Characterization of the Arsenic-Tolerant Actinobacterium, &lt;i&gt;Rhodococcus erythropolis&lt;/i&gt; S43.</title>
        <authorList>
            <person name="Retamal-Morales G."/>
            <person name="Mehnert M."/>
            <person name="Schwabe R."/>
            <person name="Tischler D."/>
            <person name="Schloemann M."/>
            <person name="Levican G.J."/>
        </authorList>
    </citation>
    <scope>NUCLEOTIDE SEQUENCE [LARGE SCALE GENOMIC DNA]</scope>
    <source>
        <strain evidence="1 2">S43</strain>
    </source>
</reference>
<gene>
    <name evidence="1" type="ORF">BS297_09805</name>
</gene>
<comment type="caution">
    <text evidence="1">The sequence shown here is derived from an EMBL/GenBank/DDBJ whole genome shotgun (WGS) entry which is preliminary data.</text>
</comment>
<name>A0A5N5ED31_RHOER</name>
<protein>
    <recommendedName>
        <fullName evidence="3">Serine hydrolase</fullName>
    </recommendedName>
</protein>
<dbReference type="EMBL" id="MRBO01000310">
    <property type="protein sequence ID" value="KAB2585564.1"/>
    <property type="molecule type" value="Genomic_DNA"/>
</dbReference>
<evidence type="ECO:0000313" key="2">
    <source>
        <dbReference type="Proteomes" id="UP000325576"/>
    </source>
</evidence>
<accession>A0A5N5ED31</accession>
<organism evidence="1 2">
    <name type="scientific">Rhodococcus erythropolis</name>
    <name type="common">Arthrobacter picolinophilus</name>
    <dbReference type="NCBI Taxonomy" id="1833"/>
    <lineage>
        <taxon>Bacteria</taxon>
        <taxon>Bacillati</taxon>
        <taxon>Actinomycetota</taxon>
        <taxon>Actinomycetes</taxon>
        <taxon>Mycobacteriales</taxon>
        <taxon>Nocardiaceae</taxon>
        <taxon>Rhodococcus</taxon>
        <taxon>Rhodococcus erythropolis group</taxon>
    </lineage>
</organism>
<dbReference type="Proteomes" id="UP000325576">
    <property type="component" value="Unassembled WGS sequence"/>
</dbReference>
<proteinExistence type="predicted"/>
<dbReference type="AlphaFoldDB" id="A0A5N5ED31"/>
<feature type="non-terminal residue" evidence="1">
    <location>
        <position position="1"/>
    </location>
</feature>
<sequence>YGGFKGGSSIGVLAGAYYVEHDDRAWVVTMQTHGDDAALVADPALYFDPVDDAMLLIQKDATS</sequence>
<evidence type="ECO:0008006" key="3">
    <source>
        <dbReference type="Google" id="ProtNLM"/>
    </source>
</evidence>
<evidence type="ECO:0000313" key="1">
    <source>
        <dbReference type="EMBL" id="KAB2585564.1"/>
    </source>
</evidence>